<dbReference type="GO" id="GO:0003723">
    <property type="term" value="F:RNA binding"/>
    <property type="evidence" value="ECO:0007669"/>
    <property type="project" value="UniProtKB-KW"/>
</dbReference>
<comment type="function">
    <text evidence="6">Responsible for synthesis of pseudouridine from uracil.</text>
</comment>
<dbReference type="InterPro" id="IPR050188">
    <property type="entry name" value="RluA_PseudoU_synthase"/>
</dbReference>
<dbReference type="EMBL" id="CP051480">
    <property type="protein sequence ID" value="QJG66150.1"/>
    <property type="molecule type" value="Genomic_DNA"/>
</dbReference>
<dbReference type="InterPro" id="IPR006225">
    <property type="entry name" value="PsdUridine_synth_RluC/D"/>
</dbReference>
<dbReference type="Pfam" id="PF00849">
    <property type="entry name" value="PseudoU_synth_2"/>
    <property type="match status" value="1"/>
</dbReference>
<evidence type="ECO:0000313" key="9">
    <source>
        <dbReference type="Proteomes" id="UP000501728"/>
    </source>
</evidence>
<dbReference type="SUPFAM" id="SSF55174">
    <property type="entry name" value="Alpha-L RNA-binding motif"/>
    <property type="match status" value="1"/>
</dbReference>
<dbReference type="PANTHER" id="PTHR21600">
    <property type="entry name" value="MITOCHONDRIAL RNA PSEUDOURIDINE SYNTHASE"/>
    <property type="match status" value="1"/>
</dbReference>
<proteinExistence type="inferred from homology"/>
<dbReference type="CDD" id="cd02869">
    <property type="entry name" value="PseudoU_synth_RluA_like"/>
    <property type="match status" value="1"/>
</dbReference>
<dbReference type="Proteomes" id="UP000501728">
    <property type="component" value="Chromosome"/>
</dbReference>
<dbReference type="RefSeq" id="WP_169579980.1">
    <property type="nucleotide sequence ID" value="NZ_CP051480.1"/>
</dbReference>
<dbReference type="SMART" id="SM00363">
    <property type="entry name" value="S4"/>
    <property type="match status" value="1"/>
</dbReference>
<dbReference type="PANTHER" id="PTHR21600:SF44">
    <property type="entry name" value="RIBOSOMAL LARGE SUBUNIT PSEUDOURIDINE SYNTHASE D"/>
    <property type="match status" value="1"/>
</dbReference>
<reference evidence="8 9" key="1">
    <citation type="submission" date="2020-04" db="EMBL/GenBank/DDBJ databases">
        <title>Novel Mycoplasma species detected in Phocoena phocoena (harbor porpoise) from the USA.</title>
        <authorList>
            <person name="Volokhov D.V."/>
        </authorList>
    </citation>
    <scope>NUCLEOTIDE SEQUENCE [LARGE SCALE GENOMIC DNA]</scope>
    <source>
        <strain evidence="8 9">C264-NAS</strain>
    </source>
</reference>
<sequence>MIKLVVLYADRIDKYIANNSDISRNDIQELIKQGAVLVNNVKINKNKYLLKVDDEIEIIKVIDKQVNVVEQDIALDIVYDCDDYLVINKPSGMVVHPAPGHHENTLVNALMFHFKNKLSNVNGLLRMGIIHRIDKDTSGLLLVAKNNKAHNYFASLLKNHEIKRSYYAICDGIIENKELHINLPIGRDSKNRQKFAVTESNSKQAYTIVSVIKYLEINGQKKTLVKCNLKTGRTHQIRVHLAYIKHPIYGDPIYNHKIDDFNQRLHAKELDFIDLNGNAMHFEAKIPNIMAKEAKTQ</sequence>
<comment type="catalytic activity">
    <reaction evidence="1 6">
        <text>a uridine in RNA = a pseudouridine in RNA</text>
        <dbReference type="Rhea" id="RHEA:48348"/>
        <dbReference type="Rhea" id="RHEA-COMP:12068"/>
        <dbReference type="Rhea" id="RHEA-COMP:12069"/>
        <dbReference type="ChEBI" id="CHEBI:65314"/>
        <dbReference type="ChEBI" id="CHEBI:65315"/>
    </reaction>
</comment>
<protein>
    <recommendedName>
        <fullName evidence="6">Pseudouridine synthase</fullName>
        <ecNumber evidence="6">5.4.99.-</ecNumber>
    </recommendedName>
</protein>
<name>A0A858U130_9MOLU</name>
<dbReference type="Pfam" id="PF01479">
    <property type="entry name" value="S4"/>
    <property type="match status" value="1"/>
</dbReference>
<evidence type="ECO:0000256" key="3">
    <source>
        <dbReference type="ARBA" id="ARBA00023235"/>
    </source>
</evidence>
<dbReference type="InterPro" id="IPR020103">
    <property type="entry name" value="PsdUridine_synth_cat_dom_sf"/>
</dbReference>
<dbReference type="InterPro" id="IPR006145">
    <property type="entry name" value="PsdUridine_synth_RsuA/RluA"/>
</dbReference>
<dbReference type="SUPFAM" id="SSF55120">
    <property type="entry name" value="Pseudouridine synthase"/>
    <property type="match status" value="1"/>
</dbReference>
<dbReference type="KEGG" id="mphn:HGG64_00170"/>
<evidence type="ECO:0000256" key="5">
    <source>
        <dbReference type="PROSITE-ProRule" id="PRU00182"/>
    </source>
</evidence>
<keyword evidence="5" id="KW-0694">RNA-binding</keyword>
<dbReference type="InterPro" id="IPR006224">
    <property type="entry name" value="PsdUridine_synth_RluA-like_CS"/>
</dbReference>
<evidence type="ECO:0000256" key="6">
    <source>
        <dbReference type="RuleBase" id="RU362028"/>
    </source>
</evidence>
<evidence type="ECO:0000256" key="4">
    <source>
        <dbReference type="PIRSR" id="PIRSR606225-1"/>
    </source>
</evidence>
<accession>A0A858U130</accession>
<gene>
    <name evidence="8" type="ORF">HGG64_00170</name>
</gene>
<dbReference type="CDD" id="cd00165">
    <property type="entry name" value="S4"/>
    <property type="match status" value="1"/>
</dbReference>
<dbReference type="GO" id="GO:0000455">
    <property type="term" value="P:enzyme-directed rRNA pseudouridine synthesis"/>
    <property type="evidence" value="ECO:0007669"/>
    <property type="project" value="TreeGrafter"/>
</dbReference>
<dbReference type="NCBIfam" id="TIGR00005">
    <property type="entry name" value="rluA_subfam"/>
    <property type="match status" value="1"/>
</dbReference>
<comment type="similarity">
    <text evidence="2 6">Belongs to the pseudouridine synthase RluA family.</text>
</comment>
<dbReference type="Gene3D" id="3.10.290.10">
    <property type="entry name" value="RNA-binding S4 domain"/>
    <property type="match status" value="1"/>
</dbReference>
<dbReference type="Gene3D" id="3.30.2350.10">
    <property type="entry name" value="Pseudouridine synthase"/>
    <property type="match status" value="1"/>
</dbReference>
<dbReference type="AlphaFoldDB" id="A0A858U130"/>
<dbReference type="InterPro" id="IPR036986">
    <property type="entry name" value="S4_RNA-bd_sf"/>
</dbReference>
<feature type="active site" evidence="4">
    <location>
        <position position="134"/>
    </location>
</feature>
<evidence type="ECO:0000256" key="1">
    <source>
        <dbReference type="ARBA" id="ARBA00000073"/>
    </source>
</evidence>
<evidence type="ECO:0000313" key="8">
    <source>
        <dbReference type="EMBL" id="QJG66150.1"/>
    </source>
</evidence>
<dbReference type="EC" id="5.4.99.-" evidence="6"/>
<evidence type="ECO:0000256" key="2">
    <source>
        <dbReference type="ARBA" id="ARBA00010876"/>
    </source>
</evidence>
<dbReference type="PROSITE" id="PS01129">
    <property type="entry name" value="PSI_RLU"/>
    <property type="match status" value="1"/>
</dbReference>
<dbReference type="GO" id="GO:0120159">
    <property type="term" value="F:rRNA pseudouridine synthase activity"/>
    <property type="evidence" value="ECO:0007669"/>
    <property type="project" value="UniProtKB-ARBA"/>
</dbReference>
<keyword evidence="9" id="KW-1185">Reference proteome</keyword>
<dbReference type="PROSITE" id="PS50889">
    <property type="entry name" value="S4"/>
    <property type="match status" value="1"/>
</dbReference>
<evidence type="ECO:0000259" key="7">
    <source>
        <dbReference type="SMART" id="SM00363"/>
    </source>
</evidence>
<feature type="domain" description="RNA-binding S4" evidence="7">
    <location>
        <begin position="10"/>
        <end position="74"/>
    </location>
</feature>
<keyword evidence="3 6" id="KW-0413">Isomerase</keyword>
<organism evidence="8 9">
    <name type="scientific">Mycoplasma phocoeninasale</name>
    <dbReference type="NCBI Taxonomy" id="2726117"/>
    <lineage>
        <taxon>Bacteria</taxon>
        <taxon>Bacillati</taxon>
        <taxon>Mycoplasmatota</taxon>
        <taxon>Mollicutes</taxon>
        <taxon>Mycoplasmataceae</taxon>
        <taxon>Mycoplasma</taxon>
    </lineage>
</organism>
<dbReference type="InterPro" id="IPR002942">
    <property type="entry name" value="S4_RNA-bd"/>
</dbReference>